<dbReference type="PANTHER" id="PTHR43201">
    <property type="entry name" value="ACYL-COA SYNTHETASE"/>
    <property type="match status" value="1"/>
</dbReference>
<dbReference type="GO" id="GO:0006631">
    <property type="term" value="P:fatty acid metabolic process"/>
    <property type="evidence" value="ECO:0007669"/>
    <property type="project" value="TreeGrafter"/>
</dbReference>
<dbReference type="Pfam" id="PF00501">
    <property type="entry name" value="AMP-binding"/>
    <property type="match status" value="1"/>
</dbReference>
<dbReference type="AlphaFoldDB" id="A0A2A4T5U9"/>
<sequence>MGLRTHNVYDQIVENARLFPQKQAFVIGELRRSFSEYLTEVNQLAAGFRKQGLQTQDRLTILMDNSWEFLLCYGACAQLGLVMVPLNVRTSTDEMGLVLKNTEPKIFIFGENYQEEAQTLKKSYNWEACYQTGKNSVDLSFSDLVLEEGYTQVVTGKSTDAYVIIPTAATDGFPKGAVLSQENVMAASSMQLLEYGREAVSAQLAFLPLFHILGLSAIMTTFVSGGINVLMPRFDAAKAVTLIDQEKLTYFGSFPPLLGGILDQAKEQGSQLTSLKLVFGIEGPPMIERLQTETQAEFWVGFGQAETSAFVTTGRFSQYPDTAGVANPFNAVALMDEEGNLVPNGEAGEIVVRGPLVFQGYWKREEANAHVFRFGWHHTGDKGKLNDQGALVYLGRLPEKELIKTGGENVYPKEVEEALTKHAKINAAVVFGVPDEQWGEAIKAVIELVPESQLTLKEVRDFVGQHIAGFKRPKHVVFVENLAGKQNKVDREAVKKRFAEQ</sequence>
<dbReference type="GO" id="GO:0031956">
    <property type="term" value="F:medium-chain fatty acid-CoA ligase activity"/>
    <property type="evidence" value="ECO:0007669"/>
    <property type="project" value="TreeGrafter"/>
</dbReference>
<dbReference type="InterPro" id="IPR045851">
    <property type="entry name" value="AMP-bd_C_sf"/>
</dbReference>
<evidence type="ECO:0000313" key="4">
    <source>
        <dbReference type="Proteomes" id="UP000218113"/>
    </source>
</evidence>
<comment type="caution">
    <text evidence="3">The sequence shown here is derived from an EMBL/GenBank/DDBJ whole genome shotgun (WGS) entry which is preliminary data.</text>
</comment>
<dbReference type="Gene3D" id="3.40.50.12780">
    <property type="entry name" value="N-terminal domain of ligase-like"/>
    <property type="match status" value="1"/>
</dbReference>
<evidence type="ECO:0000259" key="2">
    <source>
        <dbReference type="Pfam" id="PF13193"/>
    </source>
</evidence>
<dbReference type="InterPro" id="IPR025110">
    <property type="entry name" value="AMP-bd_C"/>
</dbReference>
<dbReference type="EMBL" id="NVSR01000023">
    <property type="protein sequence ID" value="PCI28898.1"/>
    <property type="molecule type" value="Genomic_DNA"/>
</dbReference>
<protein>
    <submittedName>
        <fullName evidence="3">AMP-dependent synthetase</fullName>
    </submittedName>
</protein>
<reference evidence="4" key="1">
    <citation type="submission" date="2017-08" db="EMBL/GenBank/DDBJ databases">
        <title>A dynamic microbial community with high functional redundancy inhabits the cold, oxic subseafloor aquifer.</title>
        <authorList>
            <person name="Tully B.J."/>
            <person name="Wheat C.G."/>
            <person name="Glazer B.T."/>
            <person name="Huber J.A."/>
        </authorList>
    </citation>
    <scope>NUCLEOTIDE SEQUENCE [LARGE SCALE GENOMIC DNA]</scope>
</reference>
<feature type="domain" description="AMP-dependent synthetase/ligase" evidence="1">
    <location>
        <begin position="14"/>
        <end position="362"/>
    </location>
</feature>
<feature type="domain" description="AMP-binding enzyme C-terminal" evidence="2">
    <location>
        <begin position="414"/>
        <end position="482"/>
    </location>
</feature>
<gene>
    <name evidence="3" type="ORF">COB67_05255</name>
</gene>
<dbReference type="Pfam" id="PF13193">
    <property type="entry name" value="AMP-binding_C"/>
    <property type="match status" value="1"/>
</dbReference>
<name>A0A2A4T5U9_9DELT</name>
<dbReference type="InterPro" id="IPR042099">
    <property type="entry name" value="ANL_N_sf"/>
</dbReference>
<dbReference type="PANTHER" id="PTHR43201:SF32">
    <property type="entry name" value="2-SUCCINYLBENZOATE--COA LIGASE, CHLOROPLASTIC_PEROXISOMAL"/>
    <property type="match status" value="1"/>
</dbReference>
<dbReference type="InterPro" id="IPR000873">
    <property type="entry name" value="AMP-dep_synth/lig_dom"/>
</dbReference>
<evidence type="ECO:0000259" key="1">
    <source>
        <dbReference type="Pfam" id="PF00501"/>
    </source>
</evidence>
<evidence type="ECO:0000313" key="3">
    <source>
        <dbReference type="EMBL" id="PCI28898.1"/>
    </source>
</evidence>
<proteinExistence type="predicted"/>
<organism evidence="3 4">
    <name type="scientific">SAR324 cluster bacterium</name>
    <dbReference type="NCBI Taxonomy" id="2024889"/>
    <lineage>
        <taxon>Bacteria</taxon>
        <taxon>Deltaproteobacteria</taxon>
        <taxon>SAR324 cluster</taxon>
    </lineage>
</organism>
<accession>A0A2A4T5U9</accession>
<dbReference type="SUPFAM" id="SSF56801">
    <property type="entry name" value="Acetyl-CoA synthetase-like"/>
    <property type="match status" value="1"/>
</dbReference>
<dbReference type="Proteomes" id="UP000218113">
    <property type="component" value="Unassembled WGS sequence"/>
</dbReference>
<dbReference type="Gene3D" id="3.30.300.30">
    <property type="match status" value="1"/>
</dbReference>